<evidence type="ECO:0000313" key="14">
    <source>
        <dbReference type="Proteomes" id="UP000051012"/>
    </source>
</evidence>
<dbReference type="PATRIC" id="fig|1703772.3.peg.1779"/>
<comment type="subcellular location">
    <subcellularLocation>
        <location evidence="1 11">Cytoplasm</location>
    </subcellularLocation>
</comment>
<dbReference type="UniPathway" id="UPA00159">
    <property type="reaction ID" value="UER00275"/>
</dbReference>
<evidence type="ECO:0000259" key="12">
    <source>
        <dbReference type="Pfam" id="PF00696"/>
    </source>
</evidence>
<comment type="caution">
    <text evidence="11">Lacks conserved residue(s) required for the propagation of feature annotation.</text>
</comment>
<keyword evidence="4 11" id="KW-0963">Cytoplasm</keyword>
<dbReference type="NCBIfam" id="TIGR02075">
    <property type="entry name" value="pyrH_bact"/>
    <property type="match status" value="1"/>
</dbReference>
<feature type="binding site" evidence="11">
    <location>
        <position position="67"/>
    </location>
    <ligand>
        <name>UMP</name>
        <dbReference type="ChEBI" id="CHEBI:57865"/>
    </ligand>
</feature>
<keyword evidence="9 11" id="KW-0665">Pyrimidine biosynthesis</keyword>
<feature type="binding site" evidence="11">
    <location>
        <position position="179"/>
    </location>
    <ligand>
        <name>ATP</name>
        <dbReference type="ChEBI" id="CHEBI:30616"/>
    </ligand>
</feature>
<evidence type="ECO:0000313" key="13">
    <source>
        <dbReference type="EMBL" id="KPJ74492.1"/>
    </source>
</evidence>
<keyword evidence="5 11" id="KW-0808">Transferase</keyword>
<dbReference type="GO" id="GO:0044210">
    <property type="term" value="P:'de novo' CTP biosynthetic process"/>
    <property type="evidence" value="ECO:0007669"/>
    <property type="project" value="UniProtKB-UniRule"/>
</dbReference>
<comment type="similarity">
    <text evidence="3 11">Belongs to the UMP kinase family.</text>
</comment>
<reference evidence="13 14" key="1">
    <citation type="journal article" date="2015" name="Microbiome">
        <title>Genomic resolution of linkages in carbon, nitrogen, and sulfur cycling among widespread estuary sediment bacteria.</title>
        <authorList>
            <person name="Baker B.J."/>
            <person name="Lazar C.S."/>
            <person name="Teske A.P."/>
            <person name="Dick G.J."/>
        </authorList>
    </citation>
    <scope>NUCLEOTIDE SEQUENCE [LARGE SCALE GENOMIC DNA]</scope>
    <source>
        <strain evidence="13">DG_78</strain>
    </source>
</reference>
<evidence type="ECO:0000256" key="3">
    <source>
        <dbReference type="ARBA" id="ARBA00007614"/>
    </source>
</evidence>
<dbReference type="AlphaFoldDB" id="A0A0S7YJU8"/>
<gene>
    <name evidence="11" type="primary">pyrH</name>
    <name evidence="13" type="ORF">AMJ52_00465</name>
</gene>
<comment type="pathway">
    <text evidence="2 11">Pyrimidine metabolism; CTP biosynthesis via de novo pathway; UDP from UMP (UMPK route): step 1/1.</text>
</comment>
<feature type="binding site" evidence="11">
    <location>
        <position position="173"/>
    </location>
    <ligand>
        <name>ATP</name>
        <dbReference type="ChEBI" id="CHEBI:30616"/>
    </ligand>
</feature>
<feature type="binding site" evidence="11">
    <location>
        <begin position="26"/>
        <end position="29"/>
    </location>
    <ligand>
        <name>ATP</name>
        <dbReference type="ChEBI" id="CHEBI:30616"/>
    </ligand>
</feature>
<name>A0A0S7YJU8_UNCT6</name>
<keyword evidence="6 11" id="KW-0547">Nucleotide-binding</keyword>
<feature type="binding site" evidence="11">
    <location>
        <position position="182"/>
    </location>
    <ligand>
        <name>ATP</name>
        <dbReference type="ChEBI" id="CHEBI:30616"/>
    </ligand>
</feature>
<dbReference type="Proteomes" id="UP000051012">
    <property type="component" value="Unassembled WGS sequence"/>
</dbReference>
<dbReference type="GO" id="GO:0033862">
    <property type="term" value="F:UMP kinase activity"/>
    <property type="evidence" value="ECO:0007669"/>
    <property type="project" value="UniProtKB-EC"/>
</dbReference>
<feature type="domain" description="Aspartate/glutamate/uridylate kinase" evidence="12">
    <location>
        <begin position="21"/>
        <end position="227"/>
    </location>
</feature>
<dbReference type="PANTHER" id="PTHR42833">
    <property type="entry name" value="URIDYLATE KINASE"/>
    <property type="match status" value="1"/>
</dbReference>
<evidence type="ECO:0000256" key="5">
    <source>
        <dbReference type="ARBA" id="ARBA00022679"/>
    </source>
</evidence>
<dbReference type="InterPro" id="IPR011817">
    <property type="entry name" value="Uridylate_kinase"/>
</dbReference>
<evidence type="ECO:0000256" key="9">
    <source>
        <dbReference type="ARBA" id="ARBA00022975"/>
    </source>
</evidence>
<sequence length="250" mass="27619">MSQKKYTDYTNSKKCRKLKYQRIVLKISGETLGEKTEIFNKKTIDYIVTQIVGVKSLGVKIGVVVGGGNIIRGREARWLNKVDADYCGMVATVINGIVLQSQLCSKNIPAHLFSGLEVRGVAQYCNKFENLNAYTSNDVLIFVGGTGNPFFTTDTAAALRAVEFGADILIKGTKVEGVYSSDPQKNRTATFYRWLTFDDVITKNLEIMDLAAFNICKEANIPICVYNFMHYPLSRIIDGGKIGTLITNGG</sequence>
<dbReference type="EMBL" id="LJNI01000003">
    <property type="protein sequence ID" value="KPJ74492.1"/>
    <property type="molecule type" value="Genomic_DNA"/>
</dbReference>
<evidence type="ECO:0000256" key="1">
    <source>
        <dbReference type="ARBA" id="ARBA00004496"/>
    </source>
</evidence>
<evidence type="ECO:0000256" key="6">
    <source>
        <dbReference type="ARBA" id="ARBA00022741"/>
    </source>
</evidence>
<evidence type="ECO:0000256" key="7">
    <source>
        <dbReference type="ARBA" id="ARBA00022777"/>
    </source>
</evidence>
<feature type="binding site" evidence="11">
    <location>
        <begin position="146"/>
        <end position="153"/>
    </location>
    <ligand>
        <name>UMP</name>
        <dbReference type="ChEBI" id="CHEBI:57865"/>
    </ligand>
</feature>
<dbReference type="PIRSF" id="PIRSF005650">
    <property type="entry name" value="Uridylate_kin"/>
    <property type="match status" value="1"/>
</dbReference>
<dbReference type="Pfam" id="PF00696">
    <property type="entry name" value="AA_kinase"/>
    <property type="match status" value="1"/>
</dbReference>
<feature type="binding site" evidence="11">
    <location>
        <position position="72"/>
    </location>
    <ligand>
        <name>ATP</name>
        <dbReference type="ChEBI" id="CHEBI:30616"/>
    </ligand>
</feature>
<keyword evidence="8 11" id="KW-0067">ATP-binding</keyword>
<proteinExistence type="inferred from homology"/>
<dbReference type="EC" id="2.7.4.22" evidence="11"/>
<dbReference type="InterPro" id="IPR036393">
    <property type="entry name" value="AceGlu_kinase-like_sf"/>
</dbReference>
<dbReference type="SUPFAM" id="SSF53633">
    <property type="entry name" value="Carbamate kinase-like"/>
    <property type="match status" value="1"/>
</dbReference>
<dbReference type="InterPro" id="IPR001048">
    <property type="entry name" value="Asp/Glu/Uridylate_kinase"/>
</dbReference>
<feature type="binding site" evidence="11">
    <location>
        <position position="85"/>
    </location>
    <ligand>
        <name>UMP</name>
        <dbReference type="ChEBI" id="CHEBI:57865"/>
    </ligand>
</feature>
<dbReference type="GO" id="GO:0005737">
    <property type="term" value="C:cytoplasm"/>
    <property type="evidence" value="ECO:0007669"/>
    <property type="project" value="UniProtKB-SubCell"/>
</dbReference>
<dbReference type="Gene3D" id="3.40.1160.10">
    <property type="entry name" value="Acetylglutamate kinase-like"/>
    <property type="match status" value="1"/>
</dbReference>
<dbReference type="GO" id="GO:0005524">
    <property type="term" value="F:ATP binding"/>
    <property type="evidence" value="ECO:0007669"/>
    <property type="project" value="UniProtKB-KW"/>
</dbReference>
<comment type="function">
    <text evidence="11">Catalyzes the reversible phosphorylation of UMP to UDP.</text>
</comment>
<comment type="subunit">
    <text evidence="11">Homohexamer.</text>
</comment>
<dbReference type="HAMAP" id="MF_01220_B">
    <property type="entry name" value="PyrH_B"/>
    <property type="match status" value="1"/>
</dbReference>
<keyword evidence="7 11" id="KW-0418">Kinase</keyword>
<evidence type="ECO:0000256" key="11">
    <source>
        <dbReference type="HAMAP-Rule" id="MF_01220"/>
    </source>
</evidence>
<evidence type="ECO:0000256" key="2">
    <source>
        <dbReference type="ARBA" id="ARBA00004791"/>
    </source>
</evidence>
<organism evidence="13 14">
    <name type="scientific">candidate division TA06 bacterium DG_78</name>
    <dbReference type="NCBI Taxonomy" id="1703772"/>
    <lineage>
        <taxon>Bacteria</taxon>
        <taxon>Bacteria division TA06</taxon>
    </lineage>
</organism>
<protein>
    <recommendedName>
        <fullName evidence="11">Uridylate kinase</fullName>
        <shortName evidence="11">UK</shortName>
        <ecNumber evidence="11">2.7.4.22</ecNumber>
    </recommendedName>
    <alternativeName>
        <fullName evidence="11">Uridine monophosphate kinase</fullName>
        <shortName evidence="11">UMP kinase</shortName>
        <shortName evidence="11">UMPK</shortName>
    </alternativeName>
</protein>
<dbReference type="InterPro" id="IPR015963">
    <property type="entry name" value="Uridylate_kinase_bac"/>
</dbReference>
<feature type="binding site" evidence="11">
    <location>
        <position position="68"/>
    </location>
    <ligand>
        <name>ATP</name>
        <dbReference type="ChEBI" id="CHEBI:30616"/>
    </ligand>
</feature>
<evidence type="ECO:0000256" key="8">
    <source>
        <dbReference type="ARBA" id="ARBA00022840"/>
    </source>
</evidence>
<dbReference type="PANTHER" id="PTHR42833:SF4">
    <property type="entry name" value="URIDYLATE KINASE PUMPKIN, CHLOROPLASTIC"/>
    <property type="match status" value="1"/>
</dbReference>
<dbReference type="FunFam" id="3.40.1160.10:FF:000001">
    <property type="entry name" value="Uridylate kinase"/>
    <property type="match status" value="1"/>
</dbReference>
<comment type="activity regulation">
    <text evidence="11">Inhibited by UTP.</text>
</comment>
<accession>A0A0S7YJU8</accession>
<comment type="catalytic activity">
    <reaction evidence="10 11">
        <text>UMP + ATP = UDP + ADP</text>
        <dbReference type="Rhea" id="RHEA:24400"/>
        <dbReference type="ChEBI" id="CHEBI:30616"/>
        <dbReference type="ChEBI" id="CHEBI:57865"/>
        <dbReference type="ChEBI" id="CHEBI:58223"/>
        <dbReference type="ChEBI" id="CHEBI:456216"/>
        <dbReference type="EC" id="2.7.4.22"/>
    </reaction>
</comment>
<evidence type="ECO:0000256" key="4">
    <source>
        <dbReference type="ARBA" id="ARBA00022490"/>
    </source>
</evidence>
<comment type="caution">
    <text evidence="13">The sequence shown here is derived from an EMBL/GenBank/DDBJ whole genome shotgun (WGS) entry which is preliminary data.</text>
</comment>
<evidence type="ECO:0000256" key="10">
    <source>
        <dbReference type="ARBA" id="ARBA00047767"/>
    </source>
</evidence>
<dbReference type="GO" id="GO:0006225">
    <property type="term" value="P:UDP biosynthetic process"/>
    <property type="evidence" value="ECO:0007669"/>
    <property type="project" value="TreeGrafter"/>
</dbReference>